<dbReference type="HOGENOM" id="CLU_121823_2_3_0"/>
<evidence type="ECO:0000313" key="1">
    <source>
        <dbReference type="EMBL" id="ABF43624.1"/>
    </source>
</evidence>
<accession>Q1IHM6</accession>
<keyword evidence="2" id="KW-1185">Reference proteome</keyword>
<proteinExistence type="predicted"/>
<reference evidence="1 2" key="1">
    <citation type="journal article" date="2009" name="Appl. Environ. Microbiol.">
        <title>Three genomes from the phylum Acidobacteria provide insight into the lifestyles of these microorganisms in soils.</title>
        <authorList>
            <person name="Ward N.L."/>
            <person name="Challacombe J.F."/>
            <person name="Janssen P.H."/>
            <person name="Henrissat B."/>
            <person name="Coutinho P.M."/>
            <person name="Wu M."/>
            <person name="Xie G."/>
            <person name="Haft D.H."/>
            <person name="Sait M."/>
            <person name="Badger J."/>
            <person name="Barabote R.D."/>
            <person name="Bradley B."/>
            <person name="Brettin T.S."/>
            <person name="Brinkac L.M."/>
            <person name="Bruce D."/>
            <person name="Creasy T."/>
            <person name="Daugherty S.C."/>
            <person name="Davidsen T.M."/>
            <person name="DeBoy R.T."/>
            <person name="Detter J.C."/>
            <person name="Dodson R.J."/>
            <person name="Durkin A.S."/>
            <person name="Ganapathy A."/>
            <person name="Gwinn-Giglio M."/>
            <person name="Han C.S."/>
            <person name="Khouri H."/>
            <person name="Kiss H."/>
            <person name="Kothari S.P."/>
            <person name="Madupu R."/>
            <person name="Nelson K.E."/>
            <person name="Nelson W.C."/>
            <person name="Paulsen I."/>
            <person name="Penn K."/>
            <person name="Ren Q."/>
            <person name="Rosovitz M.J."/>
            <person name="Selengut J.D."/>
            <person name="Shrivastava S."/>
            <person name="Sullivan S.A."/>
            <person name="Tapia R."/>
            <person name="Thompson L.S."/>
            <person name="Watkins K.L."/>
            <person name="Yang Q."/>
            <person name="Yu C."/>
            <person name="Zafar N."/>
            <person name="Zhou L."/>
            <person name="Kuske C.R."/>
        </authorList>
    </citation>
    <scope>NUCLEOTIDE SEQUENCE [LARGE SCALE GENOMIC DNA]</scope>
    <source>
        <strain evidence="1 2">Ellin345</strain>
    </source>
</reference>
<dbReference type="GO" id="GO:0004521">
    <property type="term" value="F:RNA endonuclease activity"/>
    <property type="evidence" value="ECO:0007669"/>
    <property type="project" value="TreeGrafter"/>
</dbReference>
<organism evidence="1 2">
    <name type="scientific">Koribacter versatilis (strain Ellin345)</name>
    <dbReference type="NCBI Taxonomy" id="204669"/>
    <lineage>
        <taxon>Bacteria</taxon>
        <taxon>Pseudomonadati</taxon>
        <taxon>Acidobacteriota</taxon>
        <taxon>Terriglobia</taxon>
        <taxon>Terriglobales</taxon>
        <taxon>Candidatus Korobacteraceae</taxon>
        <taxon>Candidatus Korobacter</taxon>
    </lineage>
</organism>
<evidence type="ECO:0000313" key="2">
    <source>
        <dbReference type="Proteomes" id="UP000002432"/>
    </source>
</evidence>
<dbReference type="AlphaFoldDB" id="Q1IHM6"/>
<dbReference type="Proteomes" id="UP000002432">
    <property type="component" value="Chromosome"/>
</dbReference>
<dbReference type="Pfam" id="PF02452">
    <property type="entry name" value="PemK_toxin"/>
    <property type="match status" value="1"/>
</dbReference>
<dbReference type="STRING" id="204669.Acid345_4624"/>
<dbReference type="InterPro" id="IPR003477">
    <property type="entry name" value="PemK-like"/>
</dbReference>
<dbReference type="PANTHER" id="PTHR33988:SF3">
    <property type="entry name" value="ENDORIBONUCLEASE TOXIN CHPB-RELATED"/>
    <property type="match status" value="1"/>
</dbReference>
<protein>
    <submittedName>
        <fullName evidence="1">Transcriptional modulator of MazE/toxin, MazF</fullName>
    </submittedName>
</protein>
<dbReference type="InterPro" id="IPR011067">
    <property type="entry name" value="Plasmid_toxin/cell-grow_inhib"/>
</dbReference>
<sequence>MVSTAYVPEAGDIVFLNFDPQVGREQAKRRPALVLTDLRYNRASGLAVVCPLTSKRKPYPFALPVTVDGVEGAVLVDQLKSMDWTGRRATFHSKITPALFKKVRQYVAVLLSLREA</sequence>
<name>Q1IHM6_KORVE</name>
<dbReference type="Gene3D" id="2.30.30.110">
    <property type="match status" value="1"/>
</dbReference>
<dbReference type="GO" id="GO:0006402">
    <property type="term" value="P:mRNA catabolic process"/>
    <property type="evidence" value="ECO:0007669"/>
    <property type="project" value="TreeGrafter"/>
</dbReference>
<dbReference type="GO" id="GO:0003677">
    <property type="term" value="F:DNA binding"/>
    <property type="evidence" value="ECO:0007669"/>
    <property type="project" value="InterPro"/>
</dbReference>
<dbReference type="PANTHER" id="PTHR33988">
    <property type="entry name" value="ENDORIBONUCLEASE MAZF-RELATED"/>
    <property type="match status" value="1"/>
</dbReference>
<dbReference type="EnsemblBacteria" id="ABF43624">
    <property type="protein sequence ID" value="ABF43624"/>
    <property type="gene ID" value="Acid345_4624"/>
</dbReference>
<dbReference type="GO" id="GO:0016075">
    <property type="term" value="P:rRNA catabolic process"/>
    <property type="evidence" value="ECO:0007669"/>
    <property type="project" value="TreeGrafter"/>
</dbReference>
<dbReference type="SUPFAM" id="SSF50118">
    <property type="entry name" value="Cell growth inhibitor/plasmid maintenance toxic component"/>
    <property type="match status" value="1"/>
</dbReference>
<dbReference type="EMBL" id="CP000360">
    <property type="protein sequence ID" value="ABF43624.1"/>
    <property type="molecule type" value="Genomic_DNA"/>
</dbReference>
<dbReference type="KEGG" id="aba:Acid345_4624"/>
<gene>
    <name evidence="1" type="ordered locus">Acid345_4624</name>
</gene>
<dbReference type="eggNOG" id="COG2337">
    <property type="taxonomic scope" value="Bacteria"/>
</dbReference>